<dbReference type="EMBL" id="VBUI01000010">
    <property type="protein sequence ID" value="TLF51656.1"/>
    <property type="molecule type" value="Genomic_DNA"/>
</dbReference>
<accession>A0A5R8MKP2</accession>
<proteinExistence type="inferred from homology"/>
<evidence type="ECO:0000259" key="8">
    <source>
        <dbReference type="PROSITE" id="PS50928"/>
    </source>
</evidence>
<dbReference type="PANTHER" id="PTHR47737">
    <property type="entry name" value="GLYCINE BETAINE/PROLINE BETAINE TRANSPORT SYSTEM PERMEASE PROTEIN PROW"/>
    <property type="match status" value="1"/>
</dbReference>
<feature type="transmembrane region" description="Helical" evidence="7">
    <location>
        <begin position="203"/>
        <end position="230"/>
    </location>
</feature>
<comment type="subcellular location">
    <subcellularLocation>
        <location evidence="1 7">Cell membrane</location>
        <topology evidence="1 7">Multi-pass membrane protein</topology>
    </subcellularLocation>
</comment>
<dbReference type="GO" id="GO:0043190">
    <property type="term" value="C:ATP-binding cassette (ABC) transporter complex"/>
    <property type="evidence" value="ECO:0007669"/>
    <property type="project" value="TreeGrafter"/>
</dbReference>
<sequence>MEIPSIPLGQWIEGGLDWLTTEYSGVTRGISRVTQTGIDGLNDALFWLPPWALLLIIVGLCWWVSSHRLAIGAALGMALIWNLDLWDPMIETLTLVVIATLVAVVIAMPVGIAAALSERLYRTIMPVLDFMQTMPAFVYLIPAIPFFGIGSVSAIFATVIFSMPPAIRFTTLGIRQVPVDLIEAADAYGATRRQKLLKVQLPLSLPTVMAGINQTIMLALSMVVIAAMIGADGLGSEVWRAIQRLRPGDGFEAGIAVVILAMLLDRVTQSLRKGRKA</sequence>
<dbReference type="AlphaFoldDB" id="A0A5R8MKP2"/>
<evidence type="ECO:0000313" key="10">
    <source>
        <dbReference type="Proteomes" id="UP000306973"/>
    </source>
</evidence>
<evidence type="ECO:0000256" key="7">
    <source>
        <dbReference type="RuleBase" id="RU363032"/>
    </source>
</evidence>
<keyword evidence="10" id="KW-1185">Reference proteome</keyword>
<dbReference type="GO" id="GO:0015871">
    <property type="term" value="P:choline transport"/>
    <property type="evidence" value="ECO:0007669"/>
    <property type="project" value="TreeGrafter"/>
</dbReference>
<dbReference type="CDD" id="cd06261">
    <property type="entry name" value="TM_PBP2"/>
    <property type="match status" value="1"/>
</dbReference>
<dbReference type="FunFam" id="1.10.3720.10:FF:000001">
    <property type="entry name" value="Glycine betaine ABC transporter, permease"/>
    <property type="match status" value="1"/>
</dbReference>
<evidence type="ECO:0000256" key="2">
    <source>
        <dbReference type="ARBA" id="ARBA00022448"/>
    </source>
</evidence>
<dbReference type="GO" id="GO:0015226">
    <property type="term" value="F:carnitine transmembrane transporter activity"/>
    <property type="evidence" value="ECO:0007669"/>
    <property type="project" value="TreeGrafter"/>
</dbReference>
<keyword evidence="5 7" id="KW-1133">Transmembrane helix</keyword>
<feature type="transmembrane region" description="Helical" evidence="7">
    <location>
        <begin position="136"/>
        <end position="161"/>
    </location>
</feature>
<reference evidence="9 10" key="1">
    <citation type="journal article" date="2007" name="Int. J. Syst. Evol. Microbiol.">
        <title>Halomonas saccharevitans sp. nov., Halomonas arcis sp. nov. and Halomonas subterranea sp. nov., halophilic bacteria isolated from hypersaline environments of China.</title>
        <authorList>
            <person name="Xu X.W."/>
            <person name="Wu Y.H."/>
            <person name="Zhou Z."/>
            <person name="Wang C.S."/>
            <person name="Zhou Y.G."/>
            <person name="Zhang H.B."/>
            <person name="Wang Y."/>
            <person name="Wu M."/>
        </authorList>
    </citation>
    <scope>NUCLEOTIDE SEQUENCE [LARGE SCALE GENOMIC DNA]</scope>
    <source>
        <strain evidence="9 10">TBZ3</strain>
    </source>
</reference>
<evidence type="ECO:0000256" key="4">
    <source>
        <dbReference type="ARBA" id="ARBA00022692"/>
    </source>
</evidence>
<comment type="similarity">
    <text evidence="7">Belongs to the binding-protein-dependent transport system permease family.</text>
</comment>
<dbReference type="RefSeq" id="WP_138181073.1">
    <property type="nucleotide sequence ID" value="NZ_VBUI01000010.1"/>
</dbReference>
<dbReference type="Pfam" id="PF00528">
    <property type="entry name" value="BPD_transp_1"/>
    <property type="match status" value="1"/>
</dbReference>
<dbReference type="GO" id="GO:0005275">
    <property type="term" value="F:amine transmembrane transporter activity"/>
    <property type="evidence" value="ECO:0007669"/>
    <property type="project" value="TreeGrafter"/>
</dbReference>
<gene>
    <name evidence="9" type="ORF">FEI13_08160</name>
</gene>
<dbReference type="Gene3D" id="1.10.3720.10">
    <property type="entry name" value="MetI-like"/>
    <property type="match status" value="1"/>
</dbReference>
<feature type="transmembrane region" description="Helical" evidence="7">
    <location>
        <begin position="51"/>
        <end position="81"/>
    </location>
</feature>
<dbReference type="InterPro" id="IPR000515">
    <property type="entry name" value="MetI-like"/>
</dbReference>
<evidence type="ECO:0000256" key="1">
    <source>
        <dbReference type="ARBA" id="ARBA00004651"/>
    </source>
</evidence>
<dbReference type="PROSITE" id="PS50928">
    <property type="entry name" value="ABC_TM1"/>
    <property type="match status" value="1"/>
</dbReference>
<dbReference type="GO" id="GO:0031460">
    <property type="term" value="P:glycine betaine transport"/>
    <property type="evidence" value="ECO:0007669"/>
    <property type="project" value="TreeGrafter"/>
</dbReference>
<keyword evidence="3" id="KW-1003">Cell membrane</keyword>
<dbReference type="SUPFAM" id="SSF161098">
    <property type="entry name" value="MetI-like"/>
    <property type="match status" value="1"/>
</dbReference>
<keyword evidence="2 7" id="KW-0813">Transport</keyword>
<name>A0A5R8MKP2_9GAMM</name>
<evidence type="ECO:0000256" key="5">
    <source>
        <dbReference type="ARBA" id="ARBA00022989"/>
    </source>
</evidence>
<keyword evidence="4 7" id="KW-0812">Transmembrane</keyword>
<feature type="domain" description="ABC transmembrane type-1" evidence="8">
    <location>
        <begin position="89"/>
        <end position="268"/>
    </location>
</feature>
<protein>
    <submittedName>
        <fullName evidence="9">Proline/glycine betaine ABC transporter permease</fullName>
    </submittedName>
</protein>
<dbReference type="PANTHER" id="PTHR47737:SF1">
    <property type="entry name" value="GLYCINE BETAINE_PROLINE BETAINE TRANSPORT SYSTEM PERMEASE PROTEIN PROW"/>
    <property type="match status" value="1"/>
</dbReference>
<dbReference type="InterPro" id="IPR035906">
    <property type="entry name" value="MetI-like_sf"/>
</dbReference>
<dbReference type="Proteomes" id="UP000306973">
    <property type="component" value="Unassembled WGS sequence"/>
</dbReference>
<evidence type="ECO:0000313" key="9">
    <source>
        <dbReference type="EMBL" id="TLF51656.1"/>
    </source>
</evidence>
<dbReference type="OrthoDB" id="9815258at2"/>
<evidence type="ECO:0000256" key="6">
    <source>
        <dbReference type="ARBA" id="ARBA00023136"/>
    </source>
</evidence>
<organism evidence="9 10">
    <name type="scientific">Halomonas urmiana</name>
    <dbReference type="NCBI Taxonomy" id="490901"/>
    <lineage>
        <taxon>Bacteria</taxon>
        <taxon>Pseudomonadati</taxon>
        <taxon>Pseudomonadota</taxon>
        <taxon>Gammaproteobacteria</taxon>
        <taxon>Oceanospirillales</taxon>
        <taxon>Halomonadaceae</taxon>
        <taxon>Halomonas</taxon>
    </lineage>
</organism>
<feature type="transmembrane region" description="Helical" evidence="7">
    <location>
        <begin position="93"/>
        <end position="116"/>
    </location>
</feature>
<evidence type="ECO:0000256" key="3">
    <source>
        <dbReference type="ARBA" id="ARBA00022475"/>
    </source>
</evidence>
<comment type="caution">
    <text evidence="9">The sequence shown here is derived from an EMBL/GenBank/DDBJ whole genome shotgun (WGS) entry which is preliminary data.</text>
</comment>
<keyword evidence="6 7" id="KW-0472">Membrane</keyword>